<protein>
    <submittedName>
        <fullName evidence="4">Galactosyl transferase GMA12/MNN10 family protein</fullName>
    </submittedName>
</protein>
<dbReference type="RefSeq" id="XP_004341642.1">
    <property type="nucleotide sequence ID" value="XM_004341594.1"/>
</dbReference>
<dbReference type="Pfam" id="PF05637">
    <property type="entry name" value="Glyco_transf_34"/>
    <property type="match status" value="2"/>
</dbReference>
<gene>
    <name evidence="4" type="ORF">ACA1_270310</name>
</gene>
<evidence type="ECO:0000313" key="4">
    <source>
        <dbReference type="EMBL" id="ELR19556.1"/>
    </source>
</evidence>
<dbReference type="Gene3D" id="3.90.550.10">
    <property type="entry name" value="Spore Coat Polysaccharide Biosynthesis Protein SpsA, Chain A"/>
    <property type="match status" value="1"/>
</dbReference>
<dbReference type="GO" id="GO:0016757">
    <property type="term" value="F:glycosyltransferase activity"/>
    <property type="evidence" value="ECO:0007669"/>
    <property type="project" value="UniProtKB-KW"/>
</dbReference>
<proteinExistence type="inferred from homology"/>
<organism evidence="4 5">
    <name type="scientific">Acanthamoeba castellanii (strain ATCC 30010 / Neff)</name>
    <dbReference type="NCBI Taxonomy" id="1257118"/>
    <lineage>
        <taxon>Eukaryota</taxon>
        <taxon>Amoebozoa</taxon>
        <taxon>Discosea</taxon>
        <taxon>Longamoebia</taxon>
        <taxon>Centramoebida</taxon>
        <taxon>Acanthamoebidae</taxon>
        <taxon>Acanthamoeba</taxon>
    </lineage>
</organism>
<evidence type="ECO:0000313" key="5">
    <source>
        <dbReference type="Proteomes" id="UP000011083"/>
    </source>
</evidence>
<name>L8H532_ACACF</name>
<reference evidence="4 5" key="1">
    <citation type="journal article" date="2013" name="Genome Biol.">
        <title>Genome of Acanthamoeba castellanii highlights extensive lateral gene transfer and early evolution of tyrosine kinase signaling.</title>
        <authorList>
            <person name="Clarke M."/>
            <person name="Lohan A.J."/>
            <person name="Liu B."/>
            <person name="Lagkouvardos I."/>
            <person name="Roy S."/>
            <person name="Zafar N."/>
            <person name="Bertelli C."/>
            <person name="Schilde C."/>
            <person name="Kianianmomeni A."/>
            <person name="Burglin T.R."/>
            <person name="Frech C."/>
            <person name="Turcotte B."/>
            <person name="Kopec K.O."/>
            <person name="Synnott J.M."/>
            <person name="Choo C."/>
            <person name="Paponov I."/>
            <person name="Finkler A."/>
            <person name="Soon Heng Tan C."/>
            <person name="Hutchins A.P."/>
            <person name="Weinmeier T."/>
            <person name="Rattei T."/>
            <person name="Chu J.S."/>
            <person name="Gimenez G."/>
            <person name="Irimia M."/>
            <person name="Rigden D.J."/>
            <person name="Fitzpatrick D.A."/>
            <person name="Lorenzo-Morales J."/>
            <person name="Bateman A."/>
            <person name="Chiu C.H."/>
            <person name="Tang P."/>
            <person name="Hegemann P."/>
            <person name="Fromm H."/>
            <person name="Raoult D."/>
            <person name="Greub G."/>
            <person name="Miranda-Saavedra D."/>
            <person name="Chen N."/>
            <person name="Nash P."/>
            <person name="Ginger M.L."/>
            <person name="Horn M."/>
            <person name="Schaap P."/>
            <person name="Caler L."/>
            <person name="Loftus B."/>
        </authorList>
    </citation>
    <scope>NUCLEOTIDE SEQUENCE [LARGE SCALE GENOMIC DNA]</scope>
    <source>
        <strain evidence="4 5">Neff</strain>
    </source>
</reference>
<dbReference type="PANTHER" id="PTHR31306:SF4">
    <property type="entry name" value="ALPHA-1,2-GALACTOSYLTRANSFERASE"/>
    <property type="match status" value="1"/>
</dbReference>
<sequence>MEARNRSSIVILLILIVFASVFFLTFPSSGLPWATRSVECPKVLPYSYDHYSGLDGRQNSSGSPPCRGRANLLQHSTDTSQSGRLIHGPCQRSRVKILTSCDPSTEHKDVSIKNKVLYAKLQQYDFEWWVAAYQAPAGQKPRPPIWTKTALLLEALGDRAEGDSPYDWLIWLDCDSVVARYDMTIEDIAGEELNNPAKDIFITKDAHGWNSGIVVLRVSEWNLALFRRIWASEQYIDDVWAEQRALHHFYNTEADVRDRFVDVPQERMQYVRGAPRHKVSEAEEMDQFVVHFAGAIGHKDRLMAEYYAKIQQSGAWMKR</sequence>
<dbReference type="GO" id="GO:0006487">
    <property type="term" value="P:protein N-linked glycosylation"/>
    <property type="evidence" value="ECO:0007669"/>
    <property type="project" value="TreeGrafter"/>
</dbReference>
<dbReference type="EMBL" id="KB007933">
    <property type="protein sequence ID" value="ELR19556.1"/>
    <property type="molecule type" value="Genomic_DNA"/>
</dbReference>
<dbReference type="GO" id="GO:0000139">
    <property type="term" value="C:Golgi membrane"/>
    <property type="evidence" value="ECO:0007669"/>
    <property type="project" value="TreeGrafter"/>
</dbReference>
<dbReference type="SUPFAM" id="SSF53448">
    <property type="entry name" value="Nucleotide-diphospho-sugar transferases"/>
    <property type="match status" value="1"/>
</dbReference>
<dbReference type="GeneID" id="14920344"/>
<dbReference type="KEGG" id="acan:ACA1_270310"/>
<comment type="similarity">
    <text evidence="1">Belongs to the glycosyltransferase 34 family.</text>
</comment>
<accession>L8H532</accession>
<evidence type="ECO:0000256" key="3">
    <source>
        <dbReference type="ARBA" id="ARBA00022679"/>
    </source>
</evidence>
<evidence type="ECO:0000256" key="2">
    <source>
        <dbReference type="ARBA" id="ARBA00022676"/>
    </source>
</evidence>
<dbReference type="OrthoDB" id="205108at2759"/>
<dbReference type="InterPro" id="IPR029044">
    <property type="entry name" value="Nucleotide-diphossugar_trans"/>
</dbReference>
<dbReference type="VEuPathDB" id="AmoebaDB:ACA1_270310"/>
<dbReference type="InterPro" id="IPR008630">
    <property type="entry name" value="Glyco_trans_34"/>
</dbReference>
<dbReference type="STRING" id="1257118.L8H532"/>
<dbReference type="Proteomes" id="UP000011083">
    <property type="component" value="Unassembled WGS sequence"/>
</dbReference>
<keyword evidence="2" id="KW-0328">Glycosyltransferase</keyword>
<dbReference type="PANTHER" id="PTHR31306">
    <property type="entry name" value="ALPHA-1,6-MANNOSYLTRANSFERASE MNN11-RELATED"/>
    <property type="match status" value="1"/>
</dbReference>
<evidence type="ECO:0000256" key="1">
    <source>
        <dbReference type="ARBA" id="ARBA00005664"/>
    </source>
</evidence>
<keyword evidence="5" id="KW-1185">Reference proteome</keyword>
<keyword evidence="3 4" id="KW-0808">Transferase</keyword>
<dbReference type="AlphaFoldDB" id="L8H532"/>